<evidence type="ECO:0000313" key="3">
    <source>
        <dbReference type="Proteomes" id="UP000007015"/>
    </source>
</evidence>
<dbReference type="Proteomes" id="UP000007015">
    <property type="component" value="Chromosome 6"/>
</dbReference>
<feature type="compositionally biased region" description="Basic residues" evidence="1">
    <location>
        <begin position="74"/>
        <end position="83"/>
    </location>
</feature>
<dbReference type="Gramene" id="BGIOSGA021989-TA">
    <property type="protein sequence ID" value="BGIOSGA021989-PA"/>
    <property type="gene ID" value="BGIOSGA021989"/>
</dbReference>
<evidence type="ECO:0000256" key="1">
    <source>
        <dbReference type="SAM" id="MobiDB-lite"/>
    </source>
</evidence>
<name>A2Y8Z1_ORYSI</name>
<organism evidence="2 3">
    <name type="scientific">Oryza sativa subsp. indica</name>
    <name type="common">Rice</name>
    <dbReference type="NCBI Taxonomy" id="39946"/>
    <lineage>
        <taxon>Eukaryota</taxon>
        <taxon>Viridiplantae</taxon>
        <taxon>Streptophyta</taxon>
        <taxon>Embryophyta</taxon>
        <taxon>Tracheophyta</taxon>
        <taxon>Spermatophyta</taxon>
        <taxon>Magnoliopsida</taxon>
        <taxon>Liliopsida</taxon>
        <taxon>Poales</taxon>
        <taxon>Poaceae</taxon>
        <taxon>BOP clade</taxon>
        <taxon>Oryzoideae</taxon>
        <taxon>Oryzeae</taxon>
        <taxon>Oryzinae</taxon>
        <taxon>Oryza</taxon>
        <taxon>Oryza sativa</taxon>
    </lineage>
</organism>
<protein>
    <submittedName>
        <fullName evidence="2">Uncharacterized protein</fullName>
    </submittedName>
</protein>
<dbReference type="HOGENOM" id="CLU_2188322_0_0_1"/>
<dbReference type="EMBL" id="CM000131">
    <property type="protein sequence ID" value="EAY99551.1"/>
    <property type="molecule type" value="Genomic_DNA"/>
</dbReference>
<reference evidence="2 3" key="1">
    <citation type="journal article" date="2005" name="PLoS Biol.">
        <title>The genomes of Oryza sativa: a history of duplications.</title>
        <authorList>
            <person name="Yu J."/>
            <person name="Wang J."/>
            <person name="Lin W."/>
            <person name="Li S."/>
            <person name="Li H."/>
            <person name="Zhou J."/>
            <person name="Ni P."/>
            <person name="Dong W."/>
            <person name="Hu S."/>
            <person name="Zeng C."/>
            <person name="Zhang J."/>
            <person name="Zhang Y."/>
            <person name="Li R."/>
            <person name="Xu Z."/>
            <person name="Li S."/>
            <person name="Li X."/>
            <person name="Zheng H."/>
            <person name="Cong L."/>
            <person name="Lin L."/>
            <person name="Yin J."/>
            <person name="Geng J."/>
            <person name="Li G."/>
            <person name="Shi J."/>
            <person name="Liu J."/>
            <person name="Lv H."/>
            <person name="Li J."/>
            <person name="Wang J."/>
            <person name="Deng Y."/>
            <person name="Ran L."/>
            <person name="Shi X."/>
            <person name="Wang X."/>
            <person name="Wu Q."/>
            <person name="Li C."/>
            <person name="Ren X."/>
            <person name="Wang J."/>
            <person name="Wang X."/>
            <person name="Li D."/>
            <person name="Liu D."/>
            <person name="Zhang X."/>
            <person name="Ji Z."/>
            <person name="Zhao W."/>
            <person name="Sun Y."/>
            <person name="Zhang Z."/>
            <person name="Bao J."/>
            <person name="Han Y."/>
            <person name="Dong L."/>
            <person name="Ji J."/>
            <person name="Chen P."/>
            <person name="Wu S."/>
            <person name="Liu J."/>
            <person name="Xiao Y."/>
            <person name="Bu D."/>
            <person name="Tan J."/>
            <person name="Yang L."/>
            <person name="Ye C."/>
            <person name="Zhang J."/>
            <person name="Xu J."/>
            <person name="Zhou Y."/>
            <person name="Yu Y."/>
            <person name="Zhang B."/>
            <person name="Zhuang S."/>
            <person name="Wei H."/>
            <person name="Liu B."/>
            <person name="Lei M."/>
            <person name="Yu H."/>
            <person name="Li Y."/>
            <person name="Xu H."/>
            <person name="Wei S."/>
            <person name="He X."/>
            <person name="Fang L."/>
            <person name="Zhang Z."/>
            <person name="Zhang Y."/>
            <person name="Huang X."/>
            <person name="Su Z."/>
            <person name="Tong W."/>
            <person name="Li J."/>
            <person name="Tong Z."/>
            <person name="Li S."/>
            <person name="Ye J."/>
            <person name="Wang L."/>
            <person name="Fang L."/>
            <person name="Lei T."/>
            <person name="Chen C."/>
            <person name="Chen H."/>
            <person name="Xu Z."/>
            <person name="Li H."/>
            <person name="Huang H."/>
            <person name="Zhang F."/>
            <person name="Xu H."/>
            <person name="Li N."/>
            <person name="Zhao C."/>
            <person name="Li S."/>
            <person name="Dong L."/>
            <person name="Huang Y."/>
            <person name="Li L."/>
            <person name="Xi Y."/>
            <person name="Qi Q."/>
            <person name="Li W."/>
            <person name="Zhang B."/>
            <person name="Hu W."/>
            <person name="Zhang Y."/>
            <person name="Tian X."/>
            <person name="Jiao Y."/>
            <person name="Liang X."/>
            <person name="Jin J."/>
            <person name="Gao L."/>
            <person name="Zheng W."/>
            <person name="Hao B."/>
            <person name="Liu S."/>
            <person name="Wang W."/>
            <person name="Yuan L."/>
            <person name="Cao M."/>
            <person name="McDermott J."/>
            <person name="Samudrala R."/>
            <person name="Wang J."/>
            <person name="Wong G.K."/>
            <person name="Yang H."/>
        </authorList>
    </citation>
    <scope>NUCLEOTIDE SEQUENCE [LARGE SCALE GENOMIC DNA]</scope>
    <source>
        <strain evidence="3">cv. 93-11</strain>
    </source>
</reference>
<sequence length="109" mass="12240">MADNRDGLKYVYCKECGIDDWVPSVQEKAHAKQHRKQNLERMNLLRLRAQQLQAKKAMEASKAAKKANSEAKKAKPQAKKYPNKHSSPVKKTLEETVANLLAPIGTPDS</sequence>
<feature type="region of interest" description="Disordered" evidence="1">
    <location>
        <begin position="55"/>
        <end position="91"/>
    </location>
</feature>
<accession>A2Y8Z1</accession>
<gene>
    <name evidence="2" type="ORF">OsI_21524</name>
</gene>
<evidence type="ECO:0000313" key="2">
    <source>
        <dbReference type="EMBL" id="EAY99551.1"/>
    </source>
</evidence>
<dbReference type="AlphaFoldDB" id="A2Y8Z1"/>
<keyword evidence="3" id="KW-1185">Reference proteome</keyword>
<proteinExistence type="predicted"/>